<proteinExistence type="predicted"/>
<dbReference type="RefSeq" id="WP_316656621.1">
    <property type="nucleotide sequence ID" value="NZ_CATYWO010000002.1"/>
</dbReference>
<dbReference type="InterPro" id="IPR009061">
    <property type="entry name" value="DNA-bd_dom_put_sf"/>
</dbReference>
<organism evidence="6 7">
    <name type="scientific">Ralstonia condita</name>
    <dbReference type="NCBI Taxonomy" id="3058600"/>
    <lineage>
        <taxon>Bacteria</taxon>
        <taxon>Pseudomonadati</taxon>
        <taxon>Pseudomonadota</taxon>
        <taxon>Betaproteobacteria</taxon>
        <taxon>Burkholderiales</taxon>
        <taxon>Burkholderiaceae</taxon>
        <taxon>Ralstonia</taxon>
    </lineage>
</organism>
<evidence type="ECO:0000313" key="6">
    <source>
        <dbReference type="EMBL" id="CAJ0782904.1"/>
    </source>
</evidence>
<keyword evidence="2" id="KW-0805">Transcription regulation</keyword>
<evidence type="ECO:0000259" key="5">
    <source>
        <dbReference type="PROSITE" id="PS50937"/>
    </source>
</evidence>
<dbReference type="EMBL" id="CATYWO010000002">
    <property type="protein sequence ID" value="CAJ0782904.1"/>
    <property type="molecule type" value="Genomic_DNA"/>
</dbReference>
<evidence type="ECO:0000256" key="1">
    <source>
        <dbReference type="ARBA" id="ARBA00022491"/>
    </source>
</evidence>
<evidence type="ECO:0000256" key="3">
    <source>
        <dbReference type="ARBA" id="ARBA00023125"/>
    </source>
</evidence>
<keyword evidence="4" id="KW-0804">Transcription</keyword>
<evidence type="ECO:0000313" key="7">
    <source>
        <dbReference type="Proteomes" id="UP001189616"/>
    </source>
</evidence>
<dbReference type="InterPro" id="IPR047057">
    <property type="entry name" value="MerR_fam"/>
</dbReference>
<dbReference type="Proteomes" id="UP001189616">
    <property type="component" value="Unassembled WGS sequence"/>
</dbReference>
<evidence type="ECO:0000256" key="4">
    <source>
        <dbReference type="ARBA" id="ARBA00023163"/>
    </source>
</evidence>
<accession>A0ABM9J563</accession>
<dbReference type="Gene3D" id="1.10.1660.10">
    <property type="match status" value="1"/>
</dbReference>
<keyword evidence="3" id="KW-0238">DNA-binding</keyword>
<dbReference type="Pfam" id="PF13411">
    <property type="entry name" value="MerR_1"/>
    <property type="match status" value="1"/>
</dbReference>
<evidence type="ECO:0000256" key="2">
    <source>
        <dbReference type="ARBA" id="ARBA00023015"/>
    </source>
</evidence>
<sequence length="324" mass="35209">MGKHFTSMEPRRYRSGEAARLARMPAATLRIWERRYAVVSPPKTPSGQRLYSDEDVRRLRLIRTLVDQGHPISAIAGLDWEALKALMLSPEDTQAELPETLSLLVVGPVDMPGAGATFGSMRICAYASSLEDAFQHAHAGITADALLVSVPSLHDETVARIVSLSEAVHAKAVSVIYAFGSSRATELAGLAGIRVVRRADTQARPAHLIAELADWATAHRQADRLNAGTAPRAMRRFDEKALASLAGIASAIQCECPRHLAELVLQLSAFQRYSDECISRSPSDALLHRRLGNVANRAAQLLETALAEIVRQEGLMNRELARAG</sequence>
<dbReference type="PANTHER" id="PTHR30204">
    <property type="entry name" value="REDOX-CYCLING DRUG-SENSING TRANSCRIPTIONAL ACTIVATOR SOXR"/>
    <property type="match status" value="1"/>
</dbReference>
<name>A0ABM9J563_9RALS</name>
<dbReference type="PROSITE" id="PS50937">
    <property type="entry name" value="HTH_MERR_2"/>
    <property type="match status" value="1"/>
</dbReference>
<gene>
    <name evidence="6" type="ORF">LMG7141_01323</name>
</gene>
<comment type="caution">
    <text evidence="6">The sequence shown here is derived from an EMBL/GenBank/DDBJ whole genome shotgun (WGS) entry which is preliminary data.</text>
</comment>
<dbReference type="SUPFAM" id="SSF46955">
    <property type="entry name" value="Putative DNA-binding domain"/>
    <property type="match status" value="1"/>
</dbReference>
<keyword evidence="7" id="KW-1185">Reference proteome</keyword>
<keyword evidence="1" id="KW-0678">Repressor</keyword>
<feature type="domain" description="HTH merR-type" evidence="5">
    <location>
        <begin position="12"/>
        <end position="85"/>
    </location>
</feature>
<protein>
    <recommendedName>
        <fullName evidence="5">HTH merR-type domain-containing protein</fullName>
    </recommendedName>
</protein>
<dbReference type="SMART" id="SM00422">
    <property type="entry name" value="HTH_MERR"/>
    <property type="match status" value="1"/>
</dbReference>
<reference evidence="6 7" key="1">
    <citation type="submission" date="2023-07" db="EMBL/GenBank/DDBJ databases">
        <authorList>
            <person name="Peeters C."/>
        </authorList>
    </citation>
    <scope>NUCLEOTIDE SEQUENCE [LARGE SCALE GENOMIC DNA]</scope>
    <source>
        <strain evidence="6 7">LMG 7141</strain>
    </source>
</reference>
<dbReference type="PANTHER" id="PTHR30204:SF69">
    <property type="entry name" value="MERR-FAMILY TRANSCRIPTIONAL REGULATOR"/>
    <property type="match status" value="1"/>
</dbReference>
<dbReference type="CDD" id="cd01104">
    <property type="entry name" value="HTH_MlrA-CarA"/>
    <property type="match status" value="1"/>
</dbReference>
<dbReference type="InterPro" id="IPR000551">
    <property type="entry name" value="MerR-type_HTH_dom"/>
</dbReference>